<accession>A0ABX9XCQ6</accession>
<dbReference type="SUPFAM" id="SSF47598">
    <property type="entry name" value="Ribbon-helix-helix"/>
    <property type="match status" value="1"/>
</dbReference>
<dbReference type="Proteomes" id="UP000275199">
    <property type="component" value="Unassembled WGS sequence"/>
</dbReference>
<organism evidence="3 4">
    <name type="scientific">Pseudomonas neustonica</name>
    <dbReference type="NCBI Taxonomy" id="2487346"/>
    <lineage>
        <taxon>Bacteria</taxon>
        <taxon>Pseudomonadati</taxon>
        <taxon>Pseudomonadota</taxon>
        <taxon>Gammaproteobacteria</taxon>
        <taxon>Pseudomonadales</taxon>
        <taxon>Pseudomonadaceae</taxon>
        <taxon>Pseudomonas</taxon>
    </lineage>
</organism>
<protein>
    <submittedName>
        <fullName evidence="3">DUF1778 domain-containing protein</fullName>
    </submittedName>
</protein>
<dbReference type="Pfam" id="PF08681">
    <property type="entry name" value="TacA1"/>
    <property type="match status" value="1"/>
</dbReference>
<sequence length="79" mass="8493">MTGETSNFNIVVRSDALETIELAARLCNQSASDFMLDAAFYKAIDTLLTDKVAFLSADAYKQVCRGILSVSGTQAIPIS</sequence>
<evidence type="ECO:0000256" key="1">
    <source>
        <dbReference type="ARBA" id="ARBA00022649"/>
    </source>
</evidence>
<reference evidence="3 4" key="1">
    <citation type="submission" date="2018-11" db="EMBL/GenBank/DDBJ databases">
        <authorList>
            <person name="Jang G.I."/>
            <person name="Hwang C.Y."/>
        </authorList>
    </citation>
    <scope>NUCLEOTIDE SEQUENCE [LARGE SCALE GENOMIC DNA]</scope>
    <source>
        <strain evidence="3 4">SSM26</strain>
    </source>
</reference>
<dbReference type="EMBL" id="RKKU01000042">
    <property type="protein sequence ID" value="ROZ80543.1"/>
    <property type="molecule type" value="Genomic_DNA"/>
</dbReference>
<dbReference type="Gene3D" id="1.20.5.780">
    <property type="entry name" value="Single helix bin"/>
    <property type="match status" value="1"/>
</dbReference>
<keyword evidence="4" id="KW-1185">Reference proteome</keyword>
<gene>
    <name evidence="3" type="ORF">EF096_19450</name>
</gene>
<keyword evidence="1" id="KW-1277">Toxin-antitoxin system</keyword>
<comment type="caution">
    <text evidence="3">The sequence shown here is derived from an EMBL/GenBank/DDBJ whole genome shotgun (WGS) entry which is preliminary data.</text>
</comment>
<evidence type="ECO:0000313" key="4">
    <source>
        <dbReference type="Proteomes" id="UP000275199"/>
    </source>
</evidence>
<comment type="similarity">
    <text evidence="2">Belongs to the TacA antitoxin family.</text>
</comment>
<dbReference type="InterPro" id="IPR010985">
    <property type="entry name" value="Ribbon_hlx_hlx"/>
</dbReference>
<name>A0ABX9XCQ6_9PSED</name>
<evidence type="ECO:0000256" key="2">
    <source>
        <dbReference type="ARBA" id="ARBA00049988"/>
    </source>
</evidence>
<evidence type="ECO:0000313" key="3">
    <source>
        <dbReference type="EMBL" id="ROZ80543.1"/>
    </source>
</evidence>
<dbReference type="RefSeq" id="WP_123891392.1">
    <property type="nucleotide sequence ID" value="NZ_RKKU01000042.1"/>
</dbReference>
<dbReference type="InterPro" id="IPR014795">
    <property type="entry name" value="TacA_1-like"/>
</dbReference>
<proteinExistence type="inferred from homology"/>